<reference evidence="2 3" key="1">
    <citation type="journal article" date="2018" name="IMA Fungus">
        <title>IMA Genome-F 10: Nine draft genome sequences of Claviceps purpurea s.lat., including C. arundinis, C. humidiphila, and C. cf. spartinae, pseudomolecules for the pitch canker pathogen Fusarium circinatum, draft genome of Davidsoniella eucalypti, Grosmannia galeiformis, Quambalaria eucalypti, and Teratosphaeria destructans.</title>
        <authorList>
            <person name="Wingfield B.D."/>
            <person name="Liu M."/>
            <person name="Nguyen H.D."/>
            <person name="Lane F.A."/>
            <person name="Morgan S.W."/>
            <person name="De Vos L."/>
            <person name="Wilken P.M."/>
            <person name="Duong T.A."/>
            <person name="Aylward J."/>
            <person name="Coetzee M.P."/>
            <person name="Dadej K."/>
            <person name="De Beer Z.W."/>
            <person name="Findlay W."/>
            <person name="Havenga M."/>
            <person name="Kolarik M."/>
            <person name="Menzies J.G."/>
            <person name="Naidoo K."/>
            <person name="Pochopski O."/>
            <person name="Shoukouhi P."/>
            <person name="Santana Q.C."/>
            <person name="Seifert K.A."/>
            <person name="Soal N."/>
            <person name="Steenkamp E.T."/>
            <person name="Tatham C.T."/>
            <person name="van der Nest M.A."/>
            <person name="Wingfield M.J."/>
        </authorList>
    </citation>
    <scope>NUCLEOTIDE SEQUENCE [LARGE SCALE GENOMIC DNA]</scope>
    <source>
        <strain evidence="2">CMW44962</strain>
    </source>
</reference>
<name>A0A9W7SLL5_9PEZI</name>
<dbReference type="Proteomes" id="UP001138500">
    <property type="component" value="Unassembled WGS sequence"/>
</dbReference>
<feature type="compositionally biased region" description="Polar residues" evidence="1">
    <location>
        <begin position="1"/>
        <end position="10"/>
    </location>
</feature>
<comment type="caution">
    <text evidence="2">The sequence shown here is derived from an EMBL/GenBank/DDBJ whole genome shotgun (WGS) entry which is preliminary data.</text>
</comment>
<organism evidence="2 3">
    <name type="scientific">Teratosphaeria destructans</name>
    <dbReference type="NCBI Taxonomy" id="418781"/>
    <lineage>
        <taxon>Eukaryota</taxon>
        <taxon>Fungi</taxon>
        <taxon>Dikarya</taxon>
        <taxon>Ascomycota</taxon>
        <taxon>Pezizomycotina</taxon>
        <taxon>Dothideomycetes</taxon>
        <taxon>Dothideomycetidae</taxon>
        <taxon>Mycosphaerellales</taxon>
        <taxon>Teratosphaeriaceae</taxon>
        <taxon>Teratosphaeria</taxon>
    </lineage>
</organism>
<sequence>MAVVLASTTKKAAKSTVLPTRDPMTHPLLHGISLPPRLNPTSCMERAVTNNKEPVKSTFALICPHVGFTTQGFLMTSHPTKSARAEMGT</sequence>
<feature type="region of interest" description="Disordered" evidence="1">
    <location>
        <begin position="1"/>
        <end position="24"/>
    </location>
</feature>
<evidence type="ECO:0000313" key="3">
    <source>
        <dbReference type="Proteomes" id="UP001138500"/>
    </source>
</evidence>
<dbReference type="AlphaFoldDB" id="A0A9W7SLL5"/>
<gene>
    <name evidence="2" type="ORF">Tdes44962_MAKER04645</name>
</gene>
<evidence type="ECO:0000313" key="2">
    <source>
        <dbReference type="EMBL" id="KAH9822812.1"/>
    </source>
</evidence>
<accession>A0A9W7SLL5</accession>
<keyword evidence="3" id="KW-1185">Reference proteome</keyword>
<evidence type="ECO:0000256" key="1">
    <source>
        <dbReference type="SAM" id="MobiDB-lite"/>
    </source>
</evidence>
<dbReference type="EMBL" id="RIBY02002201">
    <property type="protein sequence ID" value="KAH9822812.1"/>
    <property type="molecule type" value="Genomic_DNA"/>
</dbReference>
<protein>
    <submittedName>
        <fullName evidence="2">Uncharacterized protein</fullName>
    </submittedName>
</protein>
<reference evidence="2 3" key="2">
    <citation type="journal article" date="2021" name="Curr. Genet.">
        <title>Genetic response to nitrogen starvation in the aggressive Eucalyptus foliar pathogen Teratosphaeria destructans.</title>
        <authorList>
            <person name="Havenga M."/>
            <person name="Wingfield B.D."/>
            <person name="Wingfield M.J."/>
            <person name="Dreyer L.L."/>
            <person name="Roets F."/>
            <person name="Aylward J."/>
        </authorList>
    </citation>
    <scope>NUCLEOTIDE SEQUENCE [LARGE SCALE GENOMIC DNA]</scope>
    <source>
        <strain evidence="2">CMW44962</strain>
    </source>
</reference>
<proteinExistence type="predicted"/>